<accession>R0IGI2</accession>
<evidence type="ECO:0000256" key="3">
    <source>
        <dbReference type="ARBA" id="ARBA00022723"/>
    </source>
</evidence>
<organism evidence="6 7">
    <name type="scientific">Exserohilum turcicum (strain 28A)</name>
    <name type="common">Northern leaf blight fungus</name>
    <name type="synonym">Setosphaeria turcica</name>
    <dbReference type="NCBI Taxonomy" id="671987"/>
    <lineage>
        <taxon>Eukaryota</taxon>
        <taxon>Fungi</taxon>
        <taxon>Dikarya</taxon>
        <taxon>Ascomycota</taxon>
        <taxon>Pezizomycotina</taxon>
        <taxon>Dothideomycetes</taxon>
        <taxon>Pleosporomycetidae</taxon>
        <taxon>Pleosporales</taxon>
        <taxon>Pleosporineae</taxon>
        <taxon>Pleosporaceae</taxon>
        <taxon>Exserohilum</taxon>
    </lineage>
</organism>
<keyword evidence="5" id="KW-0349">Heme</keyword>
<dbReference type="Proteomes" id="UP000016935">
    <property type="component" value="Unassembled WGS sequence"/>
</dbReference>
<dbReference type="InterPro" id="IPR002403">
    <property type="entry name" value="Cyt_P450_E_grp-IV"/>
</dbReference>
<dbReference type="eggNOG" id="KOG0158">
    <property type="taxonomic scope" value="Eukaryota"/>
</dbReference>
<evidence type="ECO:0000256" key="2">
    <source>
        <dbReference type="ARBA" id="ARBA00010617"/>
    </source>
</evidence>
<keyword evidence="7" id="KW-1185">Reference proteome</keyword>
<reference evidence="6 7" key="1">
    <citation type="journal article" date="2012" name="PLoS Pathog.">
        <title>Diverse lifestyles and strategies of plant pathogenesis encoded in the genomes of eighteen Dothideomycetes fungi.</title>
        <authorList>
            <person name="Ohm R.A."/>
            <person name="Feau N."/>
            <person name="Henrissat B."/>
            <person name="Schoch C.L."/>
            <person name="Horwitz B.A."/>
            <person name="Barry K.W."/>
            <person name="Condon B.J."/>
            <person name="Copeland A.C."/>
            <person name="Dhillon B."/>
            <person name="Glaser F."/>
            <person name="Hesse C.N."/>
            <person name="Kosti I."/>
            <person name="LaButti K."/>
            <person name="Lindquist E.A."/>
            <person name="Lucas S."/>
            <person name="Salamov A.A."/>
            <person name="Bradshaw R.E."/>
            <person name="Ciuffetti L."/>
            <person name="Hamelin R.C."/>
            <person name="Kema G.H.J."/>
            <person name="Lawrence C."/>
            <person name="Scott J.A."/>
            <person name="Spatafora J.W."/>
            <person name="Turgeon B.G."/>
            <person name="de Wit P.J.G.M."/>
            <person name="Zhong S."/>
            <person name="Goodwin S.B."/>
            <person name="Grigoriev I.V."/>
        </authorList>
    </citation>
    <scope>NUCLEOTIDE SEQUENCE [LARGE SCALE GENOMIC DNA]</scope>
    <source>
        <strain evidence="7">28A</strain>
    </source>
</reference>
<dbReference type="EMBL" id="KB908814">
    <property type="protein sequence ID" value="EOA84360.1"/>
    <property type="molecule type" value="Genomic_DNA"/>
</dbReference>
<dbReference type="GO" id="GO:0016705">
    <property type="term" value="F:oxidoreductase activity, acting on paired donors, with incorporation or reduction of molecular oxygen"/>
    <property type="evidence" value="ECO:0007669"/>
    <property type="project" value="InterPro"/>
</dbReference>
<dbReference type="AlphaFoldDB" id="R0IGI2"/>
<name>R0IGI2_EXST2</name>
<feature type="binding site" description="axial binding residue" evidence="5">
    <location>
        <position position="498"/>
    </location>
    <ligand>
        <name>heme</name>
        <dbReference type="ChEBI" id="CHEBI:30413"/>
    </ligand>
    <ligandPart>
        <name>Fe</name>
        <dbReference type="ChEBI" id="CHEBI:18248"/>
    </ligandPart>
</feature>
<evidence type="ECO:0000256" key="4">
    <source>
        <dbReference type="ARBA" id="ARBA00023004"/>
    </source>
</evidence>
<dbReference type="GO" id="GO:0004497">
    <property type="term" value="F:monooxygenase activity"/>
    <property type="evidence" value="ECO:0007669"/>
    <property type="project" value="InterPro"/>
</dbReference>
<dbReference type="OrthoDB" id="1470350at2759"/>
<dbReference type="InterPro" id="IPR001128">
    <property type="entry name" value="Cyt_P450"/>
</dbReference>
<dbReference type="Pfam" id="PF00067">
    <property type="entry name" value="p450"/>
    <property type="match status" value="1"/>
</dbReference>
<dbReference type="PRINTS" id="PR00385">
    <property type="entry name" value="P450"/>
</dbReference>
<dbReference type="SUPFAM" id="SSF48264">
    <property type="entry name" value="Cytochrome P450"/>
    <property type="match status" value="1"/>
</dbReference>
<dbReference type="GO" id="GO:0005506">
    <property type="term" value="F:iron ion binding"/>
    <property type="evidence" value="ECO:0007669"/>
    <property type="project" value="InterPro"/>
</dbReference>
<evidence type="ECO:0000256" key="5">
    <source>
        <dbReference type="PIRSR" id="PIRSR602403-1"/>
    </source>
</evidence>
<dbReference type="CDD" id="cd00302">
    <property type="entry name" value="cytochrome_P450"/>
    <property type="match status" value="1"/>
</dbReference>
<dbReference type="PANTHER" id="PTHR24305:SF87">
    <property type="entry name" value="CYTOCHROME P450 MONOOXYGENASE ALND-RELATED"/>
    <property type="match status" value="1"/>
</dbReference>
<comment type="cofactor">
    <cofactor evidence="1 5">
        <name>heme</name>
        <dbReference type="ChEBI" id="CHEBI:30413"/>
    </cofactor>
</comment>
<protein>
    <recommendedName>
        <fullName evidence="8">Cytochrome P450 monooxygenase</fullName>
    </recommendedName>
</protein>
<keyword evidence="4 5" id="KW-0408">Iron</keyword>
<evidence type="ECO:0000313" key="7">
    <source>
        <dbReference type="Proteomes" id="UP000016935"/>
    </source>
</evidence>
<gene>
    <name evidence="6" type="ORF">SETTUDRAFT_180347</name>
</gene>
<evidence type="ECO:0008006" key="8">
    <source>
        <dbReference type="Google" id="ProtNLM"/>
    </source>
</evidence>
<dbReference type="GeneID" id="19401755"/>
<proteinExistence type="inferred from homology"/>
<dbReference type="FunFam" id="1.10.630.10:FF:000090">
    <property type="entry name" value="Cytochrome P450 monooxygenase"/>
    <property type="match status" value="1"/>
</dbReference>
<dbReference type="InterPro" id="IPR036396">
    <property type="entry name" value="Cyt_P450_sf"/>
</dbReference>
<dbReference type="GO" id="GO:0020037">
    <property type="term" value="F:heme binding"/>
    <property type="evidence" value="ECO:0007669"/>
    <property type="project" value="InterPro"/>
</dbReference>
<dbReference type="HOGENOM" id="CLU_001570_31_0_1"/>
<evidence type="ECO:0000256" key="1">
    <source>
        <dbReference type="ARBA" id="ARBA00001971"/>
    </source>
</evidence>
<dbReference type="PANTHER" id="PTHR24305">
    <property type="entry name" value="CYTOCHROME P450"/>
    <property type="match status" value="1"/>
</dbReference>
<reference evidence="6 7" key="2">
    <citation type="journal article" date="2013" name="PLoS Genet.">
        <title>Comparative genome structure, secondary metabolite, and effector coding capacity across Cochliobolus pathogens.</title>
        <authorList>
            <person name="Condon B.J."/>
            <person name="Leng Y."/>
            <person name="Wu D."/>
            <person name="Bushley K.E."/>
            <person name="Ohm R.A."/>
            <person name="Otillar R."/>
            <person name="Martin J."/>
            <person name="Schackwitz W."/>
            <person name="Grimwood J."/>
            <person name="MohdZainudin N."/>
            <person name="Xue C."/>
            <person name="Wang R."/>
            <person name="Manning V.A."/>
            <person name="Dhillon B."/>
            <person name="Tu Z.J."/>
            <person name="Steffenson B.J."/>
            <person name="Salamov A."/>
            <person name="Sun H."/>
            <person name="Lowry S."/>
            <person name="LaButti K."/>
            <person name="Han J."/>
            <person name="Copeland A."/>
            <person name="Lindquist E."/>
            <person name="Barry K."/>
            <person name="Schmutz J."/>
            <person name="Baker S.E."/>
            <person name="Ciuffetti L.M."/>
            <person name="Grigoriev I.V."/>
            <person name="Zhong S."/>
            <person name="Turgeon B.G."/>
        </authorList>
    </citation>
    <scope>NUCLEOTIDE SEQUENCE [LARGE SCALE GENOMIC DNA]</scope>
    <source>
        <strain evidence="7">28A</strain>
    </source>
</reference>
<dbReference type="STRING" id="671987.R0IGI2"/>
<evidence type="ECO:0000313" key="6">
    <source>
        <dbReference type="EMBL" id="EOA84360.1"/>
    </source>
</evidence>
<dbReference type="PRINTS" id="PR00465">
    <property type="entry name" value="EP450IV"/>
</dbReference>
<comment type="similarity">
    <text evidence="2">Belongs to the cytochrome P450 family.</text>
</comment>
<sequence>MYQTFFIGRDGTQRAQDVDLSAIKTVEQLKTILATRFPFADAQHSALQFFSSKDGHLSSLEAIQSSSVPVELRVSPDASIEEPPGPRPLPIVGNHYEIYPDALGNYDRLFARYGSMIKTVNMGTVVYHTNDPEISRHVLREGAFFTKTTSDPTHPLYYMQEQTALFTCDSDSPAFAISHKFIPPALSPRAVSHHAPQIQDAARAIFPVLDQLAERDLAFNVYHYMFKLAGQVIWRVMVGQDVQHFAAIDTPPTLAIRLFGQYLSLMKKMSLRPRWWGKLPFGEPARLRRVRNDLFATVERAMDASVTVGGGPLAVTDPAASLRAACVADFLCRARDERGEGLPRDVLLGNVVVLLGAGFTTSASLLSWALYSLVTYPGNQERLLQEMIDHGADGQRAWTYDEVHAMPFLDCFVKETQRVHSPSFQTARNAKQDVVLPGGYLIPKGGVVITCFPSLHKNPAHWENPARFDPDRWADQRVAADARKKGLYTPFAAGGRGCVGFNLALAEVKMVLLELVYHYHFEDASPEAVVYDPEFLVTRPMNFYMTPRKRTSWPKPSGAANE</sequence>
<dbReference type="RefSeq" id="XP_008028673.1">
    <property type="nucleotide sequence ID" value="XM_008030482.1"/>
</dbReference>
<dbReference type="Gene3D" id="1.10.630.10">
    <property type="entry name" value="Cytochrome P450"/>
    <property type="match status" value="1"/>
</dbReference>
<keyword evidence="3 5" id="KW-0479">Metal-binding</keyword>
<dbReference type="InterPro" id="IPR050121">
    <property type="entry name" value="Cytochrome_P450_monoxygenase"/>
</dbReference>